<dbReference type="GO" id="GO:0003697">
    <property type="term" value="F:single-stranded DNA binding"/>
    <property type="evidence" value="ECO:0007669"/>
    <property type="project" value="UniProtKB-UniRule"/>
</dbReference>
<dbReference type="EMBL" id="LR899011">
    <property type="protein sequence ID" value="CAD7084169.1"/>
    <property type="molecule type" value="Genomic_DNA"/>
</dbReference>
<keyword evidence="7 9" id="KW-0804">Transcription</keyword>
<keyword evidence="8 9" id="KW-0539">Nucleus</keyword>
<evidence type="ECO:0000256" key="9">
    <source>
        <dbReference type="RuleBase" id="RU367076"/>
    </source>
</evidence>
<evidence type="ECO:0000256" key="4">
    <source>
        <dbReference type="ARBA" id="ARBA00011206"/>
    </source>
</evidence>
<dbReference type="InterPro" id="IPR039748">
    <property type="entry name" value="RPC3"/>
</dbReference>
<evidence type="ECO:0000259" key="11">
    <source>
        <dbReference type="Pfam" id="PF08221"/>
    </source>
</evidence>
<feature type="domain" description="DNA-directed RNA polymerase III subunit RPC3 winged-helix" evidence="12">
    <location>
        <begin position="326"/>
        <end position="403"/>
    </location>
</feature>
<protein>
    <recommendedName>
        <fullName evidence="5 9">DNA-directed RNA polymerase III subunit RPC3</fullName>
        <shortName evidence="9">RNA polymerase III subunit C3</shortName>
    </recommendedName>
</protein>
<dbReference type="FunCoup" id="A0A7R8YT52">
    <property type="interactions" value="1565"/>
</dbReference>
<gene>
    <name evidence="13" type="ORF">HERILL_LOCUS7080</name>
</gene>
<evidence type="ECO:0000256" key="1">
    <source>
        <dbReference type="ARBA" id="ARBA00004123"/>
    </source>
</evidence>
<dbReference type="InterPro" id="IPR013197">
    <property type="entry name" value="RNA_pol_III_RPC82-rel_HTH"/>
</dbReference>
<name>A0A7R8YT52_HERIL</name>
<dbReference type="InterPro" id="IPR036388">
    <property type="entry name" value="WH-like_DNA-bd_sf"/>
</dbReference>
<dbReference type="Gene3D" id="1.10.10.10">
    <property type="entry name" value="Winged helix-like DNA-binding domain superfamily/Winged helix DNA-binding domain"/>
    <property type="match status" value="4"/>
</dbReference>
<dbReference type="PANTHER" id="PTHR12949">
    <property type="entry name" value="RNA POLYMERASE III DNA DIRECTED -RELATED"/>
    <property type="match status" value="1"/>
</dbReference>
<evidence type="ECO:0000313" key="13">
    <source>
        <dbReference type="EMBL" id="CAD7084169.1"/>
    </source>
</evidence>
<comment type="similarity">
    <text evidence="2">Belongs to the RNA polymerase beta chain family.</text>
</comment>
<evidence type="ECO:0000259" key="10">
    <source>
        <dbReference type="Pfam" id="PF05645"/>
    </source>
</evidence>
<dbReference type="Pfam" id="PF22536">
    <property type="entry name" value="WHD_POLR3C"/>
    <property type="match status" value="1"/>
</dbReference>
<dbReference type="Pfam" id="PF05645">
    <property type="entry name" value="RNA_pol_Rpc82"/>
    <property type="match status" value="1"/>
</dbReference>
<dbReference type="InterPro" id="IPR036390">
    <property type="entry name" value="WH_DNA-bd_sf"/>
</dbReference>
<proteinExistence type="inferred from homology"/>
<dbReference type="InParanoid" id="A0A7R8YT52"/>
<evidence type="ECO:0000313" key="14">
    <source>
        <dbReference type="Proteomes" id="UP000594454"/>
    </source>
</evidence>
<dbReference type="Proteomes" id="UP000594454">
    <property type="component" value="Chromosome 3"/>
</dbReference>
<comment type="function">
    <text evidence="9">DNA-dependent RNA polymerase catalyzes the transcription of DNA into RNA using the four ribonucleoside triphosphates as substrates. Specific core component of RNA polymerase III which synthesizes small RNAs, such as 5S rRNA and tRNAs.</text>
</comment>
<dbReference type="OMA" id="GQYVVHM"/>
<dbReference type="InterPro" id="IPR008806">
    <property type="entry name" value="RNA_pol_III_Rpc82_C"/>
</dbReference>
<dbReference type="OrthoDB" id="272392at2759"/>
<dbReference type="Pfam" id="PF20912">
    <property type="entry name" value="RPC3_helical"/>
    <property type="match status" value="1"/>
</dbReference>
<keyword evidence="6 9" id="KW-0240">DNA-directed RNA polymerase</keyword>
<comment type="subcellular location">
    <subcellularLocation>
        <location evidence="1 9">Nucleus</location>
    </subcellularLocation>
</comment>
<evidence type="ECO:0000256" key="6">
    <source>
        <dbReference type="ARBA" id="ARBA00022478"/>
    </source>
</evidence>
<accession>A0A7R8YT52</accession>
<evidence type="ECO:0000256" key="7">
    <source>
        <dbReference type="ARBA" id="ARBA00023163"/>
    </source>
</evidence>
<sequence length="509" mass="58310">MSIQCGELCAVIIKQYFGENAQKVADLLFSSGSRNLSSLVKATNLTKAQVSMVLAVLIKFQLVTFEPSFSNENIPEYSIKKEAVLQMLRYPRYVHLMHTKYGTVGSTLTEELLRSGSQTASQVILKCFSSAENKDTMAAYRDTFVQMVRDNYLIRCPMPRITESPVIIPVLEIEQHLLFRPPDLDLGKLQKLQSGATTEVPDGDSYWRVNFDRLHQDFRDNIMTTAVERKMGASAAECFKYILQQMYEKTDAWQKDYSNPITFIEVKQAIEKKSNNLELMKNLDQYITLIAEDNIGFIRKIGETGGGQYVVEMKKVFDELSQVCTENIITEKFGSKASRIFRVIRSKRFIEQEDIQKEAMVPSKEAKLLTYKLFEEQFIQIKTIRKAGGGGSGPAKSFFLFTINEKQIVRMLLDMSYKALFNAISRSSYEKRDNKRLIDKSQKLDSIVEAMKERGESEEYIAEILETLTPPEREVLEKVKARIKTLSSAELAIDDTLFLFQMHQYYNSS</sequence>
<feature type="domain" description="RNA polymerase III Rpc82 C -terminal" evidence="10">
    <location>
        <begin position="194"/>
        <end position="320"/>
    </location>
</feature>
<dbReference type="FunFam" id="1.10.10.10:FF:000199">
    <property type="entry name" value="DNA-directed RNA polymerase III subunit RPC3"/>
    <property type="match status" value="1"/>
</dbReference>
<evidence type="ECO:0000256" key="5">
    <source>
        <dbReference type="ARBA" id="ARBA00016689"/>
    </source>
</evidence>
<evidence type="ECO:0000256" key="8">
    <source>
        <dbReference type="ARBA" id="ARBA00023242"/>
    </source>
</evidence>
<evidence type="ECO:0000259" key="12">
    <source>
        <dbReference type="Pfam" id="PF22536"/>
    </source>
</evidence>
<reference evidence="13 14" key="1">
    <citation type="submission" date="2020-11" db="EMBL/GenBank/DDBJ databases">
        <authorList>
            <person name="Wallbank WR R."/>
            <person name="Pardo Diaz C."/>
            <person name="Kozak K."/>
            <person name="Martin S."/>
            <person name="Jiggins C."/>
            <person name="Moest M."/>
            <person name="Warren A I."/>
            <person name="Generalovic N T."/>
            <person name="Byers J.R.P. K."/>
            <person name="Montejo-Kovacevich G."/>
            <person name="Yen C E."/>
        </authorList>
    </citation>
    <scope>NUCLEOTIDE SEQUENCE [LARGE SCALE GENOMIC DNA]</scope>
</reference>
<feature type="domain" description="RNA polymerase III subunit RPC82-related helix-turn-helix" evidence="11">
    <location>
        <begin position="7"/>
        <end position="65"/>
    </location>
</feature>
<dbReference type="Gene3D" id="6.10.140.1450">
    <property type="match status" value="1"/>
</dbReference>
<evidence type="ECO:0000256" key="2">
    <source>
        <dbReference type="ARBA" id="ARBA00006835"/>
    </source>
</evidence>
<dbReference type="AlphaFoldDB" id="A0A7R8YT52"/>
<comment type="subunit">
    <text evidence="4 9">Component of the RNA polymerase III (Pol III) complex consisting of 17 subunits.</text>
</comment>
<dbReference type="SUPFAM" id="SSF46785">
    <property type="entry name" value="Winged helix' DNA-binding domain"/>
    <property type="match status" value="1"/>
</dbReference>
<evidence type="ECO:0000256" key="3">
    <source>
        <dbReference type="ARBA" id="ARBA00007206"/>
    </source>
</evidence>
<dbReference type="GO" id="GO:0006351">
    <property type="term" value="P:DNA-templated transcription"/>
    <property type="evidence" value="ECO:0007669"/>
    <property type="project" value="InterPro"/>
</dbReference>
<dbReference type="InterPro" id="IPR055207">
    <property type="entry name" value="POLR3C_WHD"/>
</dbReference>
<dbReference type="GO" id="GO:0005666">
    <property type="term" value="C:RNA polymerase III complex"/>
    <property type="evidence" value="ECO:0007669"/>
    <property type="project" value="UniProtKB-UniRule"/>
</dbReference>
<comment type="similarity">
    <text evidence="3 9">Belongs to the eukaryotic RPC3/POLR3C RNA polymerase subunit family.</text>
</comment>
<keyword evidence="14" id="KW-1185">Reference proteome</keyword>
<organism evidence="13 14">
    <name type="scientific">Hermetia illucens</name>
    <name type="common">Black soldier fly</name>
    <dbReference type="NCBI Taxonomy" id="343691"/>
    <lineage>
        <taxon>Eukaryota</taxon>
        <taxon>Metazoa</taxon>
        <taxon>Ecdysozoa</taxon>
        <taxon>Arthropoda</taxon>
        <taxon>Hexapoda</taxon>
        <taxon>Insecta</taxon>
        <taxon>Pterygota</taxon>
        <taxon>Neoptera</taxon>
        <taxon>Endopterygota</taxon>
        <taxon>Diptera</taxon>
        <taxon>Brachycera</taxon>
        <taxon>Stratiomyomorpha</taxon>
        <taxon>Stratiomyidae</taxon>
        <taxon>Hermetiinae</taxon>
        <taxon>Hermetia</taxon>
    </lineage>
</organism>
<dbReference type="Pfam" id="PF08221">
    <property type="entry name" value="HTH_9"/>
    <property type="match status" value="1"/>
</dbReference>
<dbReference type="PANTHER" id="PTHR12949:SF0">
    <property type="entry name" value="DNA-DIRECTED RNA POLYMERASE III SUBUNIT RPC3"/>
    <property type="match status" value="1"/>
</dbReference>